<evidence type="ECO:0000256" key="3">
    <source>
        <dbReference type="ARBA" id="ARBA00022679"/>
    </source>
</evidence>
<dbReference type="GO" id="GO:0016020">
    <property type="term" value="C:membrane"/>
    <property type="evidence" value="ECO:0007669"/>
    <property type="project" value="UniProtKB-SubCell"/>
</dbReference>
<feature type="transmembrane region" description="Helical" evidence="7">
    <location>
        <begin position="421"/>
        <end position="454"/>
    </location>
</feature>
<gene>
    <name evidence="9" type="ORF">ENV17_06140</name>
</gene>
<keyword evidence="5 7" id="KW-1133">Transmembrane helix</keyword>
<dbReference type="PANTHER" id="PTHR43867:SF2">
    <property type="entry name" value="CELLULOSE SYNTHASE CATALYTIC SUBUNIT A [UDP-FORMING]"/>
    <property type="match status" value="1"/>
</dbReference>
<dbReference type="EMBL" id="DTFI01000153">
    <property type="protein sequence ID" value="HGI43945.1"/>
    <property type="molecule type" value="Genomic_DNA"/>
</dbReference>
<keyword evidence="4 7" id="KW-0812">Transmembrane</keyword>
<feature type="transmembrane region" description="Helical" evidence="7">
    <location>
        <begin position="366"/>
        <end position="389"/>
    </location>
</feature>
<dbReference type="InterPro" id="IPR050321">
    <property type="entry name" value="Glycosyltr_2/OpgH_subfam"/>
</dbReference>
<evidence type="ECO:0000256" key="1">
    <source>
        <dbReference type="ARBA" id="ARBA00004141"/>
    </source>
</evidence>
<evidence type="ECO:0000259" key="8">
    <source>
        <dbReference type="Pfam" id="PF13632"/>
    </source>
</evidence>
<comment type="caution">
    <text evidence="9">The sequence shown here is derived from an EMBL/GenBank/DDBJ whole genome shotgun (WGS) entry which is preliminary data.</text>
</comment>
<dbReference type="InterPro" id="IPR001173">
    <property type="entry name" value="Glyco_trans_2-like"/>
</dbReference>
<evidence type="ECO:0000256" key="4">
    <source>
        <dbReference type="ARBA" id="ARBA00022692"/>
    </source>
</evidence>
<evidence type="ECO:0000256" key="7">
    <source>
        <dbReference type="SAM" id="Phobius"/>
    </source>
</evidence>
<dbReference type="InterPro" id="IPR029044">
    <property type="entry name" value="Nucleotide-diphossugar_trans"/>
</dbReference>
<comment type="subcellular location">
    <subcellularLocation>
        <location evidence="1">Membrane</location>
        <topology evidence="1">Multi-pass membrane protein</topology>
    </subcellularLocation>
</comment>
<keyword evidence="2" id="KW-0328">Glycosyltransferase</keyword>
<accession>A0A7C4FDE0</accession>
<dbReference type="Pfam" id="PF13632">
    <property type="entry name" value="Glyco_trans_2_3"/>
    <property type="match status" value="1"/>
</dbReference>
<dbReference type="Gene3D" id="3.90.550.10">
    <property type="entry name" value="Spore Coat Polysaccharide Biosynthesis Protein SpsA, Chain A"/>
    <property type="match status" value="1"/>
</dbReference>
<evidence type="ECO:0000313" key="9">
    <source>
        <dbReference type="EMBL" id="HGI43945.1"/>
    </source>
</evidence>
<evidence type="ECO:0000256" key="5">
    <source>
        <dbReference type="ARBA" id="ARBA00022989"/>
    </source>
</evidence>
<proteinExistence type="predicted"/>
<dbReference type="GO" id="GO:0016757">
    <property type="term" value="F:glycosyltransferase activity"/>
    <property type="evidence" value="ECO:0007669"/>
    <property type="project" value="UniProtKB-KW"/>
</dbReference>
<protein>
    <submittedName>
        <fullName evidence="9">Glycosyltransferase family 2 protein</fullName>
    </submittedName>
</protein>
<feature type="transmembrane region" description="Helical" evidence="7">
    <location>
        <begin position="331"/>
        <end position="354"/>
    </location>
</feature>
<evidence type="ECO:0000256" key="2">
    <source>
        <dbReference type="ARBA" id="ARBA00022676"/>
    </source>
</evidence>
<evidence type="ECO:0000256" key="6">
    <source>
        <dbReference type="ARBA" id="ARBA00023136"/>
    </source>
</evidence>
<keyword evidence="3 9" id="KW-0808">Transferase</keyword>
<name>A0A7C4FDE0_THEPE</name>
<dbReference type="SUPFAM" id="SSF53448">
    <property type="entry name" value="Nucleotide-diphospho-sugar transferases"/>
    <property type="match status" value="1"/>
</dbReference>
<feature type="transmembrane region" description="Helical" evidence="7">
    <location>
        <begin position="296"/>
        <end position="319"/>
    </location>
</feature>
<keyword evidence="6 7" id="KW-0472">Membrane</keyword>
<reference evidence="9" key="1">
    <citation type="journal article" date="2020" name="mSystems">
        <title>Genome- and Community-Level Interaction Insights into Carbon Utilization and Element Cycling Functions of Hydrothermarchaeota in Hydrothermal Sediment.</title>
        <authorList>
            <person name="Zhou Z."/>
            <person name="Liu Y."/>
            <person name="Xu W."/>
            <person name="Pan J."/>
            <person name="Luo Z.H."/>
            <person name="Li M."/>
        </authorList>
    </citation>
    <scope>NUCLEOTIDE SEQUENCE [LARGE SCALE GENOMIC DNA]</scope>
    <source>
        <strain evidence="9">SpSt-735</strain>
    </source>
</reference>
<feature type="domain" description="Glycosyltransferase 2-like" evidence="8">
    <location>
        <begin position="131"/>
        <end position="306"/>
    </location>
</feature>
<dbReference type="PANTHER" id="PTHR43867">
    <property type="entry name" value="CELLULOSE SYNTHASE CATALYTIC SUBUNIT A [UDP-FORMING]"/>
    <property type="match status" value="1"/>
</dbReference>
<organism evidence="9">
    <name type="scientific">Thermofilum pendens</name>
    <dbReference type="NCBI Taxonomy" id="2269"/>
    <lineage>
        <taxon>Archaea</taxon>
        <taxon>Thermoproteota</taxon>
        <taxon>Thermoprotei</taxon>
        <taxon>Thermofilales</taxon>
        <taxon>Thermofilaceae</taxon>
        <taxon>Thermofilum</taxon>
    </lineage>
</organism>
<feature type="transmembrane region" description="Helical" evidence="7">
    <location>
        <begin position="6"/>
        <end position="24"/>
    </location>
</feature>
<sequence length="458" mass="49376">MILSALILIMLYAPLMATLSYYILILRRASRAPGGSSERGCAEPPSLEILVPVKGEPVSVVSRAVSRNAAALDRSCAARITVLSDDDPEHAEKLSRALSSSVVRVVRREAPEGGRTGALDHFFLRLAESDYVLVLDADALLSDGALERICCSADGTTTLVVPWRAYYDEETRVAKVMKFMTDMGSELLYTMRSRAGFFVYPLGSGTAYPVRVVRELRGWGPNVTQDDIHMGVKLALAGYETRLLEGAYVEVLVPSKLRSLRRQQGRWAYGASEVLSRSLFALLRCRRLPLAKRLEMIAYMAQPLQTLPVFLSAALAPAAALLEPGFSGATALGVIAALTLPTLALTAAYLHLYLRMSSIRVKPVEALANIGGFAAMLTVLSPVLSLNAIRGLARRPKPYEVTPKGEKERSLSKDFLPVYEAAYGLAAVTLSALAGNAAALVASLSFLAAAAYALARLE</sequence>
<dbReference type="AlphaFoldDB" id="A0A7C4FDE0"/>